<feature type="region of interest" description="Disordered" evidence="1">
    <location>
        <begin position="1"/>
        <end position="69"/>
    </location>
</feature>
<feature type="transmembrane region" description="Helical" evidence="2">
    <location>
        <begin position="78"/>
        <end position="104"/>
    </location>
</feature>
<organism evidence="3 4">
    <name type="scientific">Hypocrea atroviridis (strain ATCC 20476 / IMI 206040)</name>
    <name type="common">Trichoderma atroviride</name>
    <dbReference type="NCBI Taxonomy" id="452589"/>
    <lineage>
        <taxon>Eukaryota</taxon>
        <taxon>Fungi</taxon>
        <taxon>Dikarya</taxon>
        <taxon>Ascomycota</taxon>
        <taxon>Pezizomycotina</taxon>
        <taxon>Sordariomycetes</taxon>
        <taxon>Hypocreomycetidae</taxon>
        <taxon>Hypocreales</taxon>
        <taxon>Hypocreaceae</taxon>
        <taxon>Trichoderma</taxon>
    </lineage>
</organism>
<name>G9PAZ5_HYPAI</name>
<keyword evidence="2" id="KW-1133">Transmembrane helix</keyword>
<proteinExistence type="predicted"/>
<evidence type="ECO:0000256" key="1">
    <source>
        <dbReference type="SAM" id="MobiDB-lite"/>
    </source>
</evidence>
<evidence type="ECO:0000313" key="3">
    <source>
        <dbReference type="EMBL" id="EHK40176.1"/>
    </source>
</evidence>
<dbReference type="AlphaFoldDB" id="G9PAZ5"/>
<sequence>MTEVCHSSHPSLREDKAGMRARGSASEVDPSTPWPVCEVPGQGSAEAEMRESGGELNPSRPHPGSLAGTPPTKQMIRFLLNVFSGICLWLLHGVVLGIFATSLMDKIDWEYKVMIPAMLEKDKHIGKWAWYDFVLQ</sequence>
<dbReference type="EMBL" id="ABDG02000028">
    <property type="protein sequence ID" value="EHK40176.1"/>
    <property type="molecule type" value="Genomic_DNA"/>
</dbReference>
<dbReference type="HOGENOM" id="CLU_1875716_0_0_1"/>
<accession>G9PAZ5</accession>
<evidence type="ECO:0000256" key="2">
    <source>
        <dbReference type="SAM" id="Phobius"/>
    </source>
</evidence>
<comment type="caution">
    <text evidence="3">The sequence shown here is derived from an EMBL/GenBank/DDBJ whole genome shotgun (WGS) entry which is preliminary data.</text>
</comment>
<protein>
    <submittedName>
        <fullName evidence="3">Uncharacterized protein</fullName>
    </submittedName>
</protein>
<keyword evidence="4" id="KW-1185">Reference proteome</keyword>
<dbReference type="Proteomes" id="UP000005426">
    <property type="component" value="Unassembled WGS sequence"/>
</dbReference>
<gene>
    <name evidence="3" type="ORF">TRIATDRAFT_89328</name>
</gene>
<reference evidence="3 4" key="1">
    <citation type="journal article" date="2011" name="Genome Biol.">
        <title>Comparative genome sequence analysis underscores mycoparasitism as the ancestral life style of Trichoderma.</title>
        <authorList>
            <person name="Kubicek C.P."/>
            <person name="Herrera-Estrella A."/>
            <person name="Seidl-Seiboth V."/>
            <person name="Martinez D.A."/>
            <person name="Druzhinina I.S."/>
            <person name="Thon M."/>
            <person name="Zeilinger S."/>
            <person name="Casas-Flores S."/>
            <person name="Horwitz B.A."/>
            <person name="Mukherjee P.K."/>
            <person name="Mukherjee M."/>
            <person name="Kredics L."/>
            <person name="Alcaraz L.D."/>
            <person name="Aerts A."/>
            <person name="Antal Z."/>
            <person name="Atanasova L."/>
            <person name="Cervantes-Badillo M.G."/>
            <person name="Challacombe J."/>
            <person name="Chertkov O."/>
            <person name="McCluskey K."/>
            <person name="Coulpier F."/>
            <person name="Deshpande N."/>
            <person name="von Doehren H."/>
            <person name="Ebbole D.J."/>
            <person name="Esquivel-Naranjo E.U."/>
            <person name="Fekete E."/>
            <person name="Flipphi M."/>
            <person name="Glaser F."/>
            <person name="Gomez-Rodriguez E.Y."/>
            <person name="Gruber S."/>
            <person name="Han C."/>
            <person name="Henrissat B."/>
            <person name="Hermosa R."/>
            <person name="Hernandez-Onate M."/>
            <person name="Karaffa L."/>
            <person name="Kosti I."/>
            <person name="Le Crom S."/>
            <person name="Lindquist E."/>
            <person name="Lucas S."/>
            <person name="Luebeck M."/>
            <person name="Luebeck P.S."/>
            <person name="Margeot A."/>
            <person name="Metz B."/>
            <person name="Misra M."/>
            <person name="Nevalainen H."/>
            <person name="Omann M."/>
            <person name="Packer N."/>
            <person name="Perrone G."/>
            <person name="Uresti-Rivera E.E."/>
            <person name="Salamov A."/>
            <person name="Schmoll M."/>
            <person name="Seiboth B."/>
            <person name="Shapiro H."/>
            <person name="Sukno S."/>
            <person name="Tamayo-Ramos J.A."/>
            <person name="Tisch D."/>
            <person name="Wiest A."/>
            <person name="Wilkinson H.H."/>
            <person name="Zhang M."/>
            <person name="Coutinho P.M."/>
            <person name="Kenerley C.M."/>
            <person name="Monte E."/>
            <person name="Baker S.E."/>
            <person name="Grigoriev I.V."/>
        </authorList>
    </citation>
    <scope>NUCLEOTIDE SEQUENCE [LARGE SCALE GENOMIC DNA]</scope>
    <source>
        <strain evidence="4">ATCC 20476 / IMI 206040</strain>
    </source>
</reference>
<keyword evidence="2" id="KW-0472">Membrane</keyword>
<keyword evidence="2" id="KW-0812">Transmembrane</keyword>
<evidence type="ECO:0000313" key="4">
    <source>
        <dbReference type="Proteomes" id="UP000005426"/>
    </source>
</evidence>